<evidence type="ECO:0000259" key="27">
    <source>
        <dbReference type="Pfam" id="PF18199"/>
    </source>
</evidence>
<feature type="domain" description="Dynein heavy chain 3 AAA+ lid" evidence="25">
    <location>
        <begin position="2141"/>
        <end position="2217"/>
    </location>
</feature>
<dbReference type="Gene3D" id="1.20.140.100">
    <property type="entry name" value="Dynein heavy chain, N-terminal domain 2"/>
    <property type="match status" value="1"/>
</dbReference>
<dbReference type="SMR" id="B4KEE1"/>
<keyword evidence="6" id="KW-0677">Repeat</keyword>
<dbReference type="OrthoDB" id="447173at2759"/>
<evidence type="ECO:0000256" key="10">
    <source>
        <dbReference type="ARBA" id="ARBA00023017"/>
    </source>
</evidence>
<evidence type="ECO:0000256" key="2">
    <source>
        <dbReference type="ARBA" id="ARBA00004430"/>
    </source>
</evidence>
<accession>B4KEE1</accession>
<dbReference type="InterPro" id="IPR041228">
    <property type="entry name" value="Dynein_C"/>
</dbReference>
<evidence type="ECO:0000313" key="29">
    <source>
        <dbReference type="Proteomes" id="UP000009192"/>
    </source>
</evidence>
<dbReference type="Pfam" id="PF12780">
    <property type="entry name" value="AAA_8"/>
    <property type="match status" value="1"/>
</dbReference>
<dbReference type="Proteomes" id="UP000009192">
    <property type="component" value="Unassembled WGS sequence"/>
</dbReference>
<evidence type="ECO:0000256" key="12">
    <source>
        <dbReference type="ARBA" id="ARBA00023069"/>
    </source>
</evidence>
<dbReference type="InterPro" id="IPR013602">
    <property type="entry name" value="Dynein_heavy_linker"/>
</dbReference>
<dbReference type="Pfam" id="PF08393">
    <property type="entry name" value="DHC_N2"/>
    <property type="match status" value="1"/>
</dbReference>
<dbReference type="Gene3D" id="1.10.8.710">
    <property type="match status" value="1"/>
</dbReference>
<dbReference type="InterPro" id="IPR041658">
    <property type="entry name" value="AAA_lid_11"/>
</dbReference>
<dbReference type="GO" id="GO:0007605">
    <property type="term" value="P:sensory perception of sound"/>
    <property type="evidence" value="ECO:0007669"/>
    <property type="project" value="EnsemblMetazoa"/>
</dbReference>
<feature type="domain" description="Dynein heavy chain region D6 P-loop" evidence="18">
    <location>
        <begin position="3294"/>
        <end position="3408"/>
    </location>
</feature>
<evidence type="ECO:0000256" key="14">
    <source>
        <dbReference type="ARBA" id="ARBA00023212"/>
    </source>
</evidence>
<dbReference type="FunFam" id="1.10.8.710:FF:000004">
    <property type="entry name" value="Dynein axonemal heavy chain 6"/>
    <property type="match status" value="1"/>
</dbReference>
<comment type="similarity">
    <text evidence="3">Belongs to the dynein heavy chain family.</text>
</comment>
<evidence type="ECO:0000313" key="28">
    <source>
        <dbReference type="EMBL" id="EDW12909.2"/>
    </source>
</evidence>
<dbReference type="FunFam" id="1.20.1270.280:FF:000001">
    <property type="entry name" value="dynein heavy chain 7, axonemal"/>
    <property type="match status" value="1"/>
</dbReference>
<keyword evidence="5" id="KW-0493">Microtubule</keyword>
<keyword evidence="15" id="KW-0966">Cell projection</keyword>
<dbReference type="Gene3D" id="1.20.58.1120">
    <property type="match status" value="1"/>
</dbReference>
<dbReference type="InterPro" id="IPR042222">
    <property type="entry name" value="Dynein_2_N"/>
</dbReference>
<keyword evidence="7" id="KW-0547">Nucleotide-binding</keyword>
<dbReference type="GO" id="GO:0030286">
    <property type="term" value="C:dynein complex"/>
    <property type="evidence" value="ECO:0007669"/>
    <property type="project" value="UniProtKB-KW"/>
</dbReference>
<dbReference type="InterPro" id="IPR024743">
    <property type="entry name" value="Dynein_HC_stalk"/>
</dbReference>
<keyword evidence="10" id="KW-0243">Dynein</keyword>
<dbReference type="GO" id="GO:0005874">
    <property type="term" value="C:microtubule"/>
    <property type="evidence" value="ECO:0007669"/>
    <property type="project" value="UniProtKB-KW"/>
</dbReference>
<sequence length="3905" mass="447752">MEKPNPNKNIPSFTSVCGVHRICSKSKMLYTRPKPDVLQSILQSKANADYKSRRLWYELNMPECTSHLFDGQMLSDMPESLTCAKSRSRRKQSEKPDDSDLKSKAASNYMVMRQEREHFRTKLVELILHMDDDQEGNEKQDSFPDQSERELLRYYYFIKHGIDTIHVSTISKKTLKRIDNLVPVLLKKWDSAFVENIAEVRSDYVFAMKKAVVDFVLRHSVLDRLTQEGAPPKFDTAERREIEKLMNHFRYRYDENRNRLKTTLFSIHRSVASILEVWSLKYSNKTLVNIEELSKVEEPFTLFNFIYLCGIHIESGKAMLEDVWYGEIHTTLLRASKRGQLPDIRRMTLVKRFFNCVAALMTQQLEDICIRSLKAFADYVCDFGRSNPGFEISCILAEEDTITFNPSFSKIQSELMRLIDSIVHAVQIMPRIEGKLYTDLKISKKLFLTPTVPDSIVADTKNKVCMMLEEQRIGPELRLQDFDAFIDLINGMDSERVGRFMDGDATFQQYTELVYEYREKEDRIAREVWGIIRMGLYEFHRDNFIIHVEQLARQIQTDLLARMVADQQARISRLGREYDMIAKKALTVPKDTAELMELKAYVVHAEENLVPEMEARLKVNMTEILWLMDHTLYSPLEIKNNSNSFQWYLKLASIFDQHRVIIAEKVIEYQELLKKRIEMFRRELQNYYDQVQLYDTWGDIKQLSKYKKRAGLLDQRLVNAMDTIDQINEEETSYGWDLSQYPVRKKAHDQLKPYKNLFDAGQDFIDKWELWMYSQVGSFDPDEIDQDVSNFYRIVQKLEKLMGDHPITMQLIMDVKEQMELFRGHMPIINTLGNPGMKARHWEQVSEIIGFPIKVSPELTLEKIIDYQLDEYVPKFEAISESATKENNLEKAMARMANEWEGVEFGISPYRDSGTFKLSAVDDIQILLDDQIIKTQTMKSSPYIKPFEAEILKWEAKLMLLQEILDEWLRVQATWMYLEPIFSSPDIQQQMPEEGRRFSAVDKIWKELMKQVSLDSRVMTVVQIDKMNDKLKRAYNLLEIIQKGLNAYLEKKRLYFPRFFFLSNDELLEILSETKDPTRVQPHLKKCFEGIGSLTFTEELEVTAMRSSEREVVVLADVISTAKARGQVEKWLLELEIDMKKSLHQKISEAFYSYVKMQRNIWVLSWPGQCVQSISLTYWTLEITECFLSETPKESLAKYLQKCMNQIMKIVDLVRGDLNTQNRITLGALVVLDVHARDVLAEIVEKEVDDLQDFQWLCQLRYYWEENNLDTRMINCSLPYGYEYLGNTPRLVVTPLTDRCYRTLFAALNLHLGGAPEGPAGTGKTETTKDLAKAVAKQCVVFNCSDGLDYLALGKFFKGLASCGAWSCFDEFNRIDLEVLSVVAQQILTIQRGINSGSPTLVFEGTTLTLDPTCAVFITMNPGYAGRSELPDNLKALFRSVAMMVPDYALISEIELYSYGFLRAKPLSVKIVATYRLCSEQLSTQCHYDYGMRAVKSVLKAAGALKLRYRDESEDILVLRSIKDVNLPKFLNQDIPLFQGITSDLFPGVTLPEADYVVFNACTMLACEKQNKQCTPFVLEKVQQLYEMIVVRHGLMLVGYPFGGKTTTYRVLAEALECMEKKDGSENKAIYTIINPKAITMGQLYGQFDAVSHEWSDGILAVNYRIFAVSDSPDRKWLIFDGPVDAIWIENMNTVLDDNKKLCLMSGEIIQLSNTTNLIFEPMDLEVASPATVSRCGMIYLEPSSLGWEPLVTSWKNTLPAAFHTVSKQLISALISRFCPLLLFIVRKGLREIAPTSDTNLMVSLMNFFECFIDDFRDEKYVANISDLDFRAQTEGIFLFSAIWSIGGSLTSESREKFNIVFRALMEKTFPQSLYDMYDVTEDLYVEPLSKPFIFPIPKQGSVFDYRYIKEGKGKWKPWQDDVNSAPPLPRDIPVNQILIQTNESVRIAAVLDLLVRHGFPLMLVGPTGTGKSVYVIDYMLKKMDLLVYKPLFISFSAQTSANQTQDIIMSKLDKRRKGVFGPPLNSRFVIFVDDVSMPLKENYGAQPPIELLRMMLDHMMWYDRKNIVPMKLIDLQMIVAMGPPSTGNTVTPRFQRFFNVISIDDFNDDIMSTIFGKIVLWHLDARGFSKEFDPCIDEIVGATLSVYNDAKLNLLPTPAKSHYLFNLRDFSRVIQGVLLSVPEATEDMNSMRRLWVHEVLRVYGDRLVEDSDRSWLFGKLCSVVQDNFNIEPSRLFSRLVPQGKKLEENDFRQLIYCDFTNPKADMKNYVEVQDVEELRTVVEAYLVEYNNMSKKPMNLVLFRFAIEHLSRICRIIKQPRSHALLIGVGGSGRQSLTRLASHICDYELFQVEITRLYGPYEYHEDIKSILRKIGASEMHGVFLFTDVQIKDESFLEDINNLLNSGEVPNLFTNEEKIEVVEKMAQIDKQRDKAVQTDGSPVALFNFFVTTCKDQLHIVLAMSPIGDALRNRIRKFPSIVNCCTIDWFQPWPEDALLAVSTRFLAAEELTALERKTAIDMCMEFHTSTQDLSAKFFKMLHRYNYVTPTSYLELIQTFKALLSQKRNNITMNRNRYLTGISQLDIAAQQVAVMQEQLQALEPKLKEASEIVAEQVAKVTADSKLAAEQRELVKEDEQAAKQQAAIAQEIKDECDAKLGEALPILEAALSALNTLTTADIAVVKTMKSPPIGVRIVMEAVCILKEMKPDKVPNPSGVGTVEDYWGPSKRVLSDMKFLDSLLNFDKDNISPDVMKKLQQRILNNEAFDPEKIKTASTACEGLCRWVIALSKYDVVAKIVAPKKIALAAAEADYNAAMKLLNEKLAQLARVEANLAAIQKILDEQLRQYGVLLAEHEACTKKLQRAQELISGLGGERTRWSETARVLQASFKSVTGDVLISSGVVAYLGPFTIDFRVTQIRKWVAKCLDYGVTCSADFQLAVVLGEPVEIRFWNICGLPTDAFSVESAIMMKNARRWPLMIDPQGQANKWIKNYEKNNKLCVIRLNQADYTRVLENAIQFGLPVLLENIGEELDPILESILLKQLFKQGGTMCIKLGDTVIEYNNAFRFYMTTKLRNPHYLPEVAVKVTLLNFMITTQGLQDQLLGITVARERPDLEAEKNNLIVQGAENKRMLKETCTSHLSQSFERDKLLFSLILNINLMKHENLIDNSEWMFLLTGGIGLENPYKNPTSWLGVQNWDECCRLSNMPNFKGLREDVSANPDSWKLLFDAKTPQDNQSIPKEWQKRLSVFQQLLLLRVFRPDKLVPAVLNFVAGELGPRFVDPPQFDLMASFGDSHCCVPLIFILTPGSDPTATLLKFAEDQGFGTNRLFSLSLGQGQGPIAIKMIDEGVKLGNWVVLQNCHLAASFMPSLEKVCENLLPDSTHPDFRLWLTSYPAEHFPVVVLQNGIKMTNEPPKGLRSNITRSMLSDPISDLEWYESCTQPRVFKQLIYSLCFFHAVIQERRYFGPIGWNIPYEFNETDLRISLMQLRMFLNQYETVNYDALRYLTGECNYGGRVTDDWDRRTLKTILDRYYCPNVIDLEKPYYLDETGHYYVPVFKDVELYINFTRDLPQISPPSIFGFHANADIMKDQQETDMLVSHTLLTQDTSSSSDDSEGSKTLTPEEVVTNVATDILEKLPPLFDREAALHRYPTQYHQSMNTVLVQEMVRFNVLLNTIRTSLITLRKGIKGLVVMSAAVEAVYKSVLIAKIPAMWASKSYPSLKPLGSYVADFLRRLEFLQHWYEHGAPSTFWLSGFFFTQAFLTGAQQNYARKYVISIDLLAFDYEVLSLEEADIGDTSAPADGVFVYGIYLEGACWDRKNKYLAESRPRMLFDTMPLIWLRPLKRVDLPERHNYLCPLYKTAERRGILSTTGHSTNFVVAMLLDCNPKTPIAHWIIRGTALLCQLSF</sequence>
<dbReference type="Gene3D" id="3.20.180.20">
    <property type="entry name" value="Dynein heavy chain, N-terminal domain 2"/>
    <property type="match status" value="1"/>
</dbReference>
<evidence type="ECO:0000256" key="17">
    <source>
        <dbReference type="SAM" id="MobiDB-lite"/>
    </source>
</evidence>
<dbReference type="Pfam" id="PF12777">
    <property type="entry name" value="MT"/>
    <property type="match status" value="1"/>
</dbReference>
<dbReference type="Pfam" id="PF12781">
    <property type="entry name" value="AAA_9"/>
    <property type="match status" value="1"/>
</dbReference>
<keyword evidence="29" id="KW-1185">Reference proteome</keyword>
<dbReference type="InterPro" id="IPR042228">
    <property type="entry name" value="Dynein_linker_3"/>
</dbReference>
<dbReference type="FunFam" id="1.10.8.720:FF:000001">
    <property type="entry name" value="dynein heavy chain 7, axonemal"/>
    <property type="match status" value="1"/>
</dbReference>
<evidence type="ECO:0000256" key="15">
    <source>
        <dbReference type="ARBA" id="ARBA00023273"/>
    </source>
</evidence>
<proteinExistence type="inferred from homology"/>
<keyword evidence="11 16" id="KW-0175">Coiled coil</keyword>
<organism evidence="28 29">
    <name type="scientific">Drosophila mojavensis</name>
    <name type="common">Fruit fly</name>
    <dbReference type="NCBI Taxonomy" id="7230"/>
    <lineage>
        <taxon>Eukaryota</taxon>
        <taxon>Metazoa</taxon>
        <taxon>Ecdysozoa</taxon>
        <taxon>Arthropoda</taxon>
        <taxon>Hexapoda</taxon>
        <taxon>Insecta</taxon>
        <taxon>Pterygota</taxon>
        <taxon>Neoptera</taxon>
        <taxon>Endopterygota</taxon>
        <taxon>Diptera</taxon>
        <taxon>Brachycera</taxon>
        <taxon>Muscomorpha</taxon>
        <taxon>Ephydroidea</taxon>
        <taxon>Drosophilidae</taxon>
        <taxon>Drosophila</taxon>
    </lineage>
</organism>
<evidence type="ECO:0000256" key="4">
    <source>
        <dbReference type="ARBA" id="ARBA00022490"/>
    </source>
</evidence>
<dbReference type="Pfam" id="PF18199">
    <property type="entry name" value="Dynein_C"/>
    <property type="match status" value="1"/>
</dbReference>
<dbReference type="InterPro" id="IPR041589">
    <property type="entry name" value="DNAH3_AAA_lid_1"/>
</dbReference>
<dbReference type="GO" id="GO:0008569">
    <property type="term" value="F:minus-end-directed microtubule motor activity"/>
    <property type="evidence" value="ECO:0007669"/>
    <property type="project" value="InterPro"/>
</dbReference>
<dbReference type="Gene3D" id="1.20.920.30">
    <property type="match status" value="1"/>
</dbReference>
<evidence type="ECO:0000256" key="11">
    <source>
        <dbReference type="ARBA" id="ARBA00023054"/>
    </source>
</evidence>
<evidence type="ECO:0000256" key="3">
    <source>
        <dbReference type="ARBA" id="ARBA00008887"/>
    </source>
</evidence>
<dbReference type="InterPro" id="IPR026983">
    <property type="entry name" value="DHC"/>
</dbReference>
<dbReference type="PANTHER" id="PTHR22878">
    <property type="entry name" value="DYNEIN HEAVY CHAIN 6, AXONEMAL-LIKE-RELATED"/>
    <property type="match status" value="1"/>
</dbReference>
<evidence type="ECO:0000259" key="22">
    <source>
        <dbReference type="Pfam" id="PF12780"/>
    </source>
</evidence>
<dbReference type="InterPro" id="IPR024317">
    <property type="entry name" value="Dynein_heavy_chain_D4_dom"/>
</dbReference>
<dbReference type="FunFam" id="3.20.180.20:FF:000003">
    <property type="entry name" value="Dynein heavy chain 12, axonemal"/>
    <property type="match status" value="1"/>
</dbReference>
<feature type="domain" description="Dynein heavy chain ATP-binding dynein motor region" evidence="23">
    <location>
        <begin position="2948"/>
        <end position="3137"/>
    </location>
</feature>
<feature type="domain" description="Dynein heavy chain AAA 5 extension" evidence="24">
    <location>
        <begin position="1772"/>
        <end position="1921"/>
    </location>
</feature>
<dbReference type="InterPro" id="IPR027417">
    <property type="entry name" value="P-loop_NTPase"/>
</dbReference>
<dbReference type="PANTHER" id="PTHR22878:SF66">
    <property type="entry name" value="DYNEIN AXONEMAL HEAVY CHAIN 7"/>
    <property type="match status" value="1"/>
</dbReference>
<dbReference type="InterPro" id="IPR035706">
    <property type="entry name" value="AAA_9"/>
</dbReference>
<evidence type="ECO:0000256" key="9">
    <source>
        <dbReference type="ARBA" id="ARBA00022846"/>
    </source>
</evidence>
<dbReference type="EMBL" id="CH933807">
    <property type="protein sequence ID" value="EDW12909.2"/>
    <property type="molecule type" value="Genomic_DNA"/>
</dbReference>
<evidence type="ECO:0000259" key="19">
    <source>
        <dbReference type="Pfam" id="PF08393"/>
    </source>
</evidence>
<feature type="domain" description="Dynein heavy chain C-terminal" evidence="27">
    <location>
        <begin position="3589"/>
        <end position="3901"/>
    </location>
</feature>
<dbReference type="FunFam" id="3.10.490.20:FF:000001">
    <property type="entry name" value="dynein heavy chain 7, axonemal"/>
    <property type="match status" value="1"/>
</dbReference>
<keyword evidence="14" id="KW-0206">Cytoskeleton</keyword>
<dbReference type="FunFam" id="1.20.140.100:FF:000004">
    <property type="entry name" value="Dynein axonemal heavy chain 6"/>
    <property type="match status" value="1"/>
</dbReference>
<comment type="subcellular location">
    <subcellularLocation>
        <location evidence="1">Cell projection</location>
        <location evidence="1">Cilium</location>
        <location evidence="1">Flagellum</location>
    </subcellularLocation>
    <subcellularLocation>
        <location evidence="2">Cytoplasm</location>
        <location evidence="2">Cytoskeleton</location>
        <location evidence="2">Cilium axoneme</location>
    </subcellularLocation>
</comment>
<dbReference type="FunCoup" id="B4KEE1">
    <property type="interactions" value="54"/>
</dbReference>
<dbReference type="Pfam" id="PF18198">
    <property type="entry name" value="AAA_lid_11"/>
    <property type="match status" value="1"/>
</dbReference>
<dbReference type="FunFam" id="1.10.287.2620:FF:000002">
    <property type="entry name" value="Dynein heavy chain 2, axonemal"/>
    <property type="match status" value="1"/>
</dbReference>
<keyword evidence="4" id="KW-0963">Cytoplasm</keyword>
<dbReference type="GO" id="GO:0030317">
    <property type="term" value="P:flagellated sperm motility"/>
    <property type="evidence" value="ECO:0007669"/>
    <property type="project" value="EnsemblMetazoa"/>
</dbReference>
<dbReference type="GO" id="GO:0036126">
    <property type="term" value="C:sperm flagellum"/>
    <property type="evidence" value="ECO:0007669"/>
    <property type="project" value="EnsemblMetazoa"/>
</dbReference>
<dbReference type="InterPro" id="IPR041466">
    <property type="entry name" value="Dynein_AAA5_ext"/>
</dbReference>
<feature type="domain" description="Dynein heavy chain AAA lid" evidence="26">
    <location>
        <begin position="3443"/>
        <end position="3583"/>
    </location>
</feature>
<evidence type="ECO:0000259" key="26">
    <source>
        <dbReference type="Pfam" id="PF18198"/>
    </source>
</evidence>
<dbReference type="Pfam" id="PF03028">
    <property type="entry name" value="Dynein_heavy"/>
    <property type="match status" value="1"/>
</dbReference>
<dbReference type="InterPro" id="IPR004273">
    <property type="entry name" value="Dynein_heavy_D6_P-loop"/>
</dbReference>
<evidence type="ECO:0000256" key="6">
    <source>
        <dbReference type="ARBA" id="ARBA00022737"/>
    </source>
</evidence>
<dbReference type="FunFam" id="1.20.920.30:FF:000002">
    <property type="entry name" value="Dynein axonemal heavy chain 3"/>
    <property type="match status" value="1"/>
</dbReference>
<evidence type="ECO:0000256" key="13">
    <source>
        <dbReference type="ARBA" id="ARBA00023175"/>
    </source>
</evidence>
<dbReference type="Pfam" id="PF17857">
    <property type="entry name" value="AAA_lid_1"/>
    <property type="match status" value="1"/>
</dbReference>
<evidence type="ECO:0000256" key="8">
    <source>
        <dbReference type="ARBA" id="ARBA00022840"/>
    </source>
</evidence>
<evidence type="ECO:0000256" key="5">
    <source>
        <dbReference type="ARBA" id="ARBA00022701"/>
    </source>
</evidence>
<dbReference type="InterPro" id="IPR042219">
    <property type="entry name" value="AAA_lid_11_sf"/>
</dbReference>
<evidence type="ECO:0000259" key="20">
    <source>
        <dbReference type="Pfam" id="PF12774"/>
    </source>
</evidence>
<dbReference type="InterPro" id="IPR035699">
    <property type="entry name" value="AAA_6"/>
</dbReference>
<dbReference type="Pfam" id="PF17852">
    <property type="entry name" value="Dynein_AAA_lid"/>
    <property type="match status" value="1"/>
</dbReference>
<evidence type="ECO:0000256" key="16">
    <source>
        <dbReference type="SAM" id="Coils"/>
    </source>
</evidence>
<feature type="coiled-coil region" evidence="16">
    <location>
        <begin position="2803"/>
        <end position="2844"/>
    </location>
</feature>
<feature type="domain" description="Dynein heavy chain coiled coil stalk" evidence="21">
    <location>
        <begin position="2576"/>
        <end position="2918"/>
    </location>
</feature>
<protein>
    <recommendedName>
        <fullName evidence="30">Dynein heavy chain 7, axonemal</fullName>
    </recommendedName>
</protein>
<name>B4KEE1_DROMO</name>
<dbReference type="InterPro" id="IPR043160">
    <property type="entry name" value="Dynein_C_barrel"/>
</dbReference>
<feature type="domain" description="Dynein heavy chain linker" evidence="19">
    <location>
        <begin position="746"/>
        <end position="1150"/>
    </location>
</feature>
<dbReference type="GO" id="GO:0045505">
    <property type="term" value="F:dynein intermediate chain binding"/>
    <property type="evidence" value="ECO:0007669"/>
    <property type="project" value="InterPro"/>
</dbReference>
<dbReference type="KEGG" id="dmo:Dmoj_GI17927"/>
<evidence type="ECO:0000259" key="23">
    <source>
        <dbReference type="Pfam" id="PF12781"/>
    </source>
</evidence>
<dbReference type="FunFam" id="1.20.920.20:FF:000006">
    <property type="entry name" value="Dynein, axonemal, heavy chain 6"/>
    <property type="match status" value="1"/>
</dbReference>
<dbReference type="GO" id="GO:0051959">
    <property type="term" value="F:dynein light intermediate chain binding"/>
    <property type="evidence" value="ECO:0007669"/>
    <property type="project" value="InterPro"/>
</dbReference>
<dbReference type="InParanoid" id="B4KEE1"/>
<keyword evidence="12" id="KW-0969">Cilium</keyword>
<dbReference type="InterPro" id="IPR043157">
    <property type="entry name" value="Dynein_AAA1S"/>
</dbReference>
<evidence type="ECO:0000256" key="7">
    <source>
        <dbReference type="ARBA" id="ARBA00022741"/>
    </source>
</evidence>
<gene>
    <name evidence="28" type="primary">Dmoj\GI17927</name>
    <name evidence="28" type="ORF">Dmoj_GI17927</name>
</gene>
<feature type="domain" description="Dynein heavy chain hydrolytic ATP-binding dynein motor region" evidence="20">
    <location>
        <begin position="1280"/>
        <end position="1606"/>
    </location>
</feature>
<dbReference type="HOGENOM" id="CLU_000038_0_0_1"/>
<dbReference type="Pfam" id="PF12774">
    <property type="entry name" value="AAA_6"/>
    <property type="match status" value="1"/>
</dbReference>
<dbReference type="eggNOG" id="KOG3595">
    <property type="taxonomic scope" value="Eukaryota"/>
</dbReference>
<feature type="domain" description="Dynein heavy chain AAA module D4" evidence="22">
    <location>
        <begin position="2298"/>
        <end position="2560"/>
    </location>
</feature>
<evidence type="ECO:0000259" key="21">
    <source>
        <dbReference type="Pfam" id="PF12777"/>
    </source>
</evidence>
<dbReference type="Gene3D" id="3.40.50.300">
    <property type="entry name" value="P-loop containing nucleotide triphosphate hydrolases"/>
    <property type="match status" value="5"/>
</dbReference>
<dbReference type="FunFam" id="1.10.472.130:FF:000005">
    <property type="entry name" value="Dynein axonemal heavy chain 7"/>
    <property type="match status" value="1"/>
</dbReference>
<dbReference type="FunFam" id="3.40.50.300:FF:002141">
    <property type="entry name" value="Dynein heavy chain"/>
    <property type="match status" value="1"/>
</dbReference>
<dbReference type="Gene3D" id="3.10.490.20">
    <property type="match status" value="1"/>
</dbReference>
<evidence type="ECO:0000259" key="25">
    <source>
        <dbReference type="Pfam" id="PF17857"/>
    </source>
</evidence>
<keyword evidence="9" id="KW-0282">Flagellum</keyword>
<evidence type="ECO:0008006" key="30">
    <source>
        <dbReference type="Google" id="ProtNLM"/>
    </source>
</evidence>
<dbReference type="FunFam" id="3.40.50.300:FF:000044">
    <property type="entry name" value="Dynein heavy chain 5, axonemal"/>
    <property type="match status" value="1"/>
</dbReference>
<dbReference type="SUPFAM" id="SSF52540">
    <property type="entry name" value="P-loop containing nucleoside triphosphate hydrolases"/>
    <property type="match status" value="4"/>
</dbReference>
<dbReference type="GO" id="GO:0005524">
    <property type="term" value="F:ATP binding"/>
    <property type="evidence" value="ECO:0007669"/>
    <property type="project" value="UniProtKB-KW"/>
</dbReference>
<evidence type="ECO:0000259" key="18">
    <source>
        <dbReference type="Pfam" id="PF03028"/>
    </source>
</evidence>
<dbReference type="FunFam" id="3.40.50.300:FF:000223">
    <property type="entry name" value="Dynein heavy chain 3, axonemal"/>
    <property type="match status" value="1"/>
</dbReference>
<evidence type="ECO:0000256" key="1">
    <source>
        <dbReference type="ARBA" id="ARBA00004230"/>
    </source>
</evidence>
<dbReference type="Pfam" id="PF12775">
    <property type="entry name" value="AAA_7"/>
    <property type="match status" value="1"/>
</dbReference>
<keyword evidence="13" id="KW-0505">Motor protein</keyword>
<dbReference type="FunFam" id="3.40.50.300:FF:001328">
    <property type="entry name" value="Dynein heavy chain 6, axonemal"/>
    <property type="match status" value="1"/>
</dbReference>
<dbReference type="Gene3D" id="1.20.920.20">
    <property type="match status" value="1"/>
</dbReference>
<reference evidence="28 29" key="1">
    <citation type="journal article" date="2007" name="Nature">
        <title>Evolution of genes and genomes on the Drosophila phylogeny.</title>
        <authorList>
            <consortium name="Drosophila 12 Genomes Consortium"/>
            <person name="Clark A.G."/>
            <person name="Eisen M.B."/>
            <person name="Smith D.R."/>
            <person name="Bergman C.M."/>
            <person name="Oliver B."/>
            <person name="Markow T.A."/>
            <person name="Kaufman T.C."/>
            <person name="Kellis M."/>
            <person name="Gelbart W."/>
            <person name="Iyer V.N."/>
            <person name="Pollard D.A."/>
            <person name="Sackton T.B."/>
            <person name="Larracuente A.M."/>
            <person name="Singh N.D."/>
            <person name="Abad J.P."/>
            <person name="Abt D.N."/>
            <person name="Adryan B."/>
            <person name="Aguade M."/>
            <person name="Akashi H."/>
            <person name="Anderson W.W."/>
            <person name="Aquadro C.F."/>
            <person name="Ardell D.H."/>
            <person name="Arguello R."/>
            <person name="Artieri C.G."/>
            <person name="Barbash D.A."/>
            <person name="Barker D."/>
            <person name="Barsanti P."/>
            <person name="Batterham P."/>
            <person name="Batzoglou S."/>
            <person name="Begun D."/>
            <person name="Bhutkar A."/>
            <person name="Blanco E."/>
            <person name="Bosak S.A."/>
            <person name="Bradley R.K."/>
            <person name="Brand A.D."/>
            <person name="Brent M.R."/>
            <person name="Brooks A.N."/>
            <person name="Brown R.H."/>
            <person name="Butlin R.K."/>
            <person name="Caggese C."/>
            <person name="Calvi B.R."/>
            <person name="Bernardo de Carvalho A."/>
            <person name="Caspi A."/>
            <person name="Castrezana S."/>
            <person name="Celniker S.E."/>
            <person name="Chang J.L."/>
            <person name="Chapple C."/>
            <person name="Chatterji S."/>
            <person name="Chinwalla A."/>
            <person name="Civetta A."/>
            <person name="Clifton S.W."/>
            <person name="Comeron J.M."/>
            <person name="Costello J.C."/>
            <person name="Coyne J.A."/>
            <person name="Daub J."/>
            <person name="David R.G."/>
            <person name="Delcher A.L."/>
            <person name="Delehaunty K."/>
            <person name="Do C.B."/>
            <person name="Ebling H."/>
            <person name="Edwards K."/>
            <person name="Eickbush T."/>
            <person name="Evans J.D."/>
            <person name="Filipski A."/>
            <person name="Findeiss S."/>
            <person name="Freyhult E."/>
            <person name="Fulton L."/>
            <person name="Fulton R."/>
            <person name="Garcia A.C."/>
            <person name="Gardiner A."/>
            <person name="Garfield D.A."/>
            <person name="Garvin B.E."/>
            <person name="Gibson G."/>
            <person name="Gilbert D."/>
            <person name="Gnerre S."/>
            <person name="Godfrey J."/>
            <person name="Good R."/>
            <person name="Gotea V."/>
            <person name="Gravely B."/>
            <person name="Greenberg A.J."/>
            <person name="Griffiths-Jones S."/>
            <person name="Gross S."/>
            <person name="Guigo R."/>
            <person name="Gustafson E.A."/>
            <person name="Haerty W."/>
            <person name="Hahn M.W."/>
            <person name="Halligan D.L."/>
            <person name="Halpern A.L."/>
            <person name="Halter G.M."/>
            <person name="Han M.V."/>
            <person name="Heger A."/>
            <person name="Hillier L."/>
            <person name="Hinrichs A.S."/>
            <person name="Holmes I."/>
            <person name="Hoskins R.A."/>
            <person name="Hubisz M.J."/>
            <person name="Hultmark D."/>
            <person name="Huntley M.A."/>
            <person name="Jaffe D.B."/>
            <person name="Jagadeeshan S."/>
            <person name="Jeck W.R."/>
            <person name="Johnson J."/>
            <person name="Jones C.D."/>
            <person name="Jordan W.C."/>
            <person name="Karpen G.H."/>
            <person name="Kataoka E."/>
            <person name="Keightley P.D."/>
            <person name="Kheradpour P."/>
            <person name="Kirkness E.F."/>
            <person name="Koerich L.B."/>
            <person name="Kristiansen K."/>
            <person name="Kudrna D."/>
            <person name="Kulathinal R.J."/>
            <person name="Kumar S."/>
            <person name="Kwok R."/>
            <person name="Lander E."/>
            <person name="Langley C.H."/>
            <person name="Lapoint R."/>
            <person name="Lazzaro B.P."/>
            <person name="Lee S.J."/>
            <person name="Levesque L."/>
            <person name="Li R."/>
            <person name="Lin C.F."/>
            <person name="Lin M.F."/>
            <person name="Lindblad-Toh K."/>
            <person name="Llopart A."/>
            <person name="Long M."/>
            <person name="Low L."/>
            <person name="Lozovsky E."/>
            <person name="Lu J."/>
            <person name="Luo M."/>
            <person name="Machado C.A."/>
            <person name="Makalowski W."/>
            <person name="Marzo M."/>
            <person name="Matsuda M."/>
            <person name="Matzkin L."/>
            <person name="McAllister B."/>
            <person name="McBride C.S."/>
            <person name="McKernan B."/>
            <person name="McKernan K."/>
            <person name="Mendez-Lago M."/>
            <person name="Minx P."/>
            <person name="Mollenhauer M.U."/>
            <person name="Montooth K."/>
            <person name="Mount S.M."/>
            <person name="Mu X."/>
            <person name="Myers E."/>
            <person name="Negre B."/>
            <person name="Newfeld S."/>
            <person name="Nielsen R."/>
            <person name="Noor M.A."/>
            <person name="O'Grady P."/>
            <person name="Pachter L."/>
            <person name="Papaceit M."/>
            <person name="Parisi M.J."/>
            <person name="Parisi M."/>
            <person name="Parts L."/>
            <person name="Pedersen J.S."/>
            <person name="Pesole G."/>
            <person name="Phillippy A.M."/>
            <person name="Ponting C.P."/>
            <person name="Pop M."/>
            <person name="Porcelli D."/>
            <person name="Powell J.R."/>
            <person name="Prohaska S."/>
            <person name="Pruitt K."/>
            <person name="Puig M."/>
            <person name="Quesneville H."/>
            <person name="Ram K.R."/>
            <person name="Rand D."/>
            <person name="Rasmussen M.D."/>
            <person name="Reed L.K."/>
            <person name="Reenan R."/>
            <person name="Reily A."/>
            <person name="Remington K.A."/>
            <person name="Rieger T.T."/>
            <person name="Ritchie M.G."/>
            <person name="Robin C."/>
            <person name="Rogers Y.H."/>
            <person name="Rohde C."/>
            <person name="Rozas J."/>
            <person name="Rubenfield M.J."/>
            <person name="Ruiz A."/>
            <person name="Russo S."/>
            <person name="Salzberg S.L."/>
            <person name="Sanchez-Gracia A."/>
            <person name="Saranga D.J."/>
            <person name="Sato H."/>
            <person name="Schaeffer S.W."/>
            <person name="Schatz M.C."/>
            <person name="Schlenke T."/>
            <person name="Schwartz R."/>
            <person name="Segarra C."/>
            <person name="Singh R.S."/>
            <person name="Sirot L."/>
            <person name="Sirota M."/>
            <person name="Sisneros N.B."/>
            <person name="Smith C.D."/>
            <person name="Smith T.F."/>
            <person name="Spieth J."/>
            <person name="Stage D.E."/>
            <person name="Stark A."/>
            <person name="Stephan W."/>
            <person name="Strausberg R.L."/>
            <person name="Strempel S."/>
            <person name="Sturgill D."/>
            <person name="Sutton G."/>
            <person name="Sutton G.G."/>
            <person name="Tao W."/>
            <person name="Teichmann S."/>
            <person name="Tobari Y.N."/>
            <person name="Tomimura Y."/>
            <person name="Tsolas J.M."/>
            <person name="Valente V.L."/>
            <person name="Venter E."/>
            <person name="Venter J.C."/>
            <person name="Vicario S."/>
            <person name="Vieira F.G."/>
            <person name="Vilella A.J."/>
            <person name="Villasante A."/>
            <person name="Walenz B."/>
            <person name="Wang J."/>
            <person name="Wasserman M."/>
            <person name="Watts T."/>
            <person name="Wilson D."/>
            <person name="Wilson R.K."/>
            <person name="Wing R.A."/>
            <person name="Wolfner M.F."/>
            <person name="Wong A."/>
            <person name="Wong G.K."/>
            <person name="Wu C.I."/>
            <person name="Wu G."/>
            <person name="Yamamoto D."/>
            <person name="Yang H.P."/>
            <person name="Yang S.P."/>
            <person name="Yorke J.A."/>
            <person name="Yoshida K."/>
            <person name="Zdobnov E."/>
            <person name="Zhang P."/>
            <person name="Zhang Y."/>
            <person name="Zimin A.V."/>
            <person name="Baldwin J."/>
            <person name="Abdouelleil A."/>
            <person name="Abdulkadir J."/>
            <person name="Abebe A."/>
            <person name="Abera B."/>
            <person name="Abreu J."/>
            <person name="Acer S.C."/>
            <person name="Aftuck L."/>
            <person name="Alexander A."/>
            <person name="An P."/>
            <person name="Anderson E."/>
            <person name="Anderson S."/>
            <person name="Arachi H."/>
            <person name="Azer M."/>
            <person name="Bachantsang P."/>
            <person name="Barry A."/>
            <person name="Bayul T."/>
            <person name="Berlin A."/>
            <person name="Bessette D."/>
            <person name="Bloom T."/>
            <person name="Blye J."/>
            <person name="Boguslavskiy L."/>
            <person name="Bonnet C."/>
            <person name="Boukhgalter B."/>
            <person name="Bourzgui I."/>
            <person name="Brown A."/>
            <person name="Cahill P."/>
            <person name="Channer S."/>
            <person name="Cheshatsang Y."/>
            <person name="Chuda L."/>
            <person name="Citroen M."/>
            <person name="Collymore A."/>
            <person name="Cooke P."/>
            <person name="Costello M."/>
            <person name="D'Aco K."/>
            <person name="Daza R."/>
            <person name="De Haan G."/>
            <person name="DeGray S."/>
            <person name="DeMaso C."/>
            <person name="Dhargay N."/>
            <person name="Dooley K."/>
            <person name="Dooley E."/>
            <person name="Doricent M."/>
            <person name="Dorje P."/>
            <person name="Dorjee K."/>
            <person name="Dupes A."/>
            <person name="Elong R."/>
            <person name="Falk J."/>
            <person name="Farina A."/>
            <person name="Faro S."/>
            <person name="Ferguson D."/>
            <person name="Fisher S."/>
            <person name="Foley C.D."/>
            <person name="Franke A."/>
            <person name="Friedrich D."/>
            <person name="Gadbois L."/>
            <person name="Gearin G."/>
            <person name="Gearin C.R."/>
            <person name="Giannoukos G."/>
            <person name="Goode T."/>
            <person name="Graham J."/>
            <person name="Grandbois E."/>
            <person name="Grewal S."/>
            <person name="Gyaltsen K."/>
            <person name="Hafez N."/>
            <person name="Hagos B."/>
            <person name="Hall J."/>
            <person name="Henson C."/>
            <person name="Hollinger A."/>
            <person name="Honan T."/>
            <person name="Huard M.D."/>
            <person name="Hughes L."/>
            <person name="Hurhula B."/>
            <person name="Husby M.E."/>
            <person name="Kamat A."/>
            <person name="Kanga B."/>
            <person name="Kashin S."/>
            <person name="Khazanovich D."/>
            <person name="Kisner P."/>
            <person name="Lance K."/>
            <person name="Lara M."/>
            <person name="Lee W."/>
            <person name="Lennon N."/>
            <person name="Letendre F."/>
            <person name="LeVine R."/>
            <person name="Lipovsky A."/>
            <person name="Liu X."/>
            <person name="Liu J."/>
            <person name="Liu S."/>
            <person name="Lokyitsang T."/>
            <person name="Lokyitsang Y."/>
            <person name="Lubonja R."/>
            <person name="Lui A."/>
            <person name="MacDonald P."/>
            <person name="Magnisalis V."/>
            <person name="Maru K."/>
            <person name="Matthews C."/>
            <person name="McCusker W."/>
            <person name="McDonough S."/>
            <person name="Mehta T."/>
            <person name="Meldrim J."/>
            <person name="Meneus L."/>
            <person name="Mihai O."/>
            <person name="Mihalev A."/>
            <person name="Mihova T."/>
            <person name="Mittelman R."/>
            <person name="Mlenga V."/>
            <person name="Montmayeur A."/>
            <person name="Mulrain L."/>
            <person name="Navidi A."/>
            <person name="Naylor J."/>
            <person name="Negash T."/>
            <person name="Nguyen T."/>
            <person name="Nguyen N."/>
            <person name="Nicol R."/>
            <person name="Norbu C."/>
            <person name="Norbu N."/>
            <person name="Novod N."/>
            <person name="O'Neill B."/>
            <person name="Osman S."/>
            <person name="Markiewicz E."/>
            <person name="Oyono O.L."/>
            <person name="Patti C."/>
            <person name="Phunkhang P."/>
            <person name="Pierre F."/>
            <person name="Priest M."/>
            <person name="Raghuraman S."/>
            <person name="Rege F."/>
            <person name="Reyes R."/>
            <person name="Rise C."/>
            <person name="Rogov P."/>
            <person name="Ross K."/>
            <person name="Ryan E."/>
            <person name="Settipalli S."/>
            <person name="Shea T."/>
            <person name="Sherpa N."/>
            <person name="Shi L."/>
            <person name="Shih D."/>
            <person name="Sparrow T."/>
            <person name="Spaulding J."/>
            <person name="Stalker J."/>
            <person name="Stange-Thomann N."/>
            <person name="Stavropoulos S."/>
            <person name="Stone C."/>
            <person name="Strader C."/>
            <person name="Tesfaye S."/>
            <person name="Thomson T."/>
            <person name="Thoulutsang Y."/>
            <person name="Thoulutsang D."/>
            <person name="Topham K."/>
            <person name="Topping I."/>
            <person name="Tsamla T."/>
            <person name="Vassiliev H."/>
            <person name="Vo A."/>
            <person name="Wangchuk T."/>
            <person name="Wangdi T."/>
            <person name="Weiand M."/>
            <person name="Wilkinson J."/>
            <person name="Wilson A."/>
            <person name="Yadav S."/>
            <person name="Young G."/>
            <person name="Yu Q."/>
            <person name="Zembek L."/>
            <person name="Zhong D."/>
            <person name="Zimmer A."/>
            <person name="Zwirko Z."/>
            <person name="Jaffe D.B."/>
            <person name="Alvarez P."/>
            <person name="Brockman W."/>
            <person name="Butler J."/>
            <person name="Chin C."/>
            <person name="Gnerre S."/>
            <person name="Grabherr M."/>
            <person name="Kleber M."/>
            <person name="Mauceli E."/>
            <person name="MacCallum I."/>
        </authorList>
    </citation>
    <scope>NUCLEOTIDE SEQUENCE [LARGE SCALE GENOMIC DNA]</scope>
    <source>
        <strain evidence="29">Tucson 15081-1352.22</strain>
    </source>
</reference>
<dbReference type="FunFam" id="1.20.58.1120:FF:000005">
    <property type="entry name" value="Dynein, axonemal, heavy chain 12"/>
    <property type="match status" value="1"/>
</dbReference>
<evidence type="ECO:0000259" key="24">
    <source>
        <dbReference type="Pfam" id="PF17852"/>
    </source>
</evidence>
<dbReference type="Gene3D" id="1.10.287.2620">
    <property type="match status" value="1"/>
</dbReference>
<dbReference type="FunFam" id="3.40.50.300:FF:000362">
    <property type="entry name" value="Dynein, axonemal, heavy chain 6"/>
    <property type="match status" value="1"/>
</dbReference>
<dbReference type="Gene3D" id="1.20.1270.280">
    <property type="match status" value="1"/>
</dbReference>
<dbReference type="PROSITE" id="PS00978">
    <property type="entry name" value="FAD_G3PDH_2"/>
    <property type="match status" value="1"/>
</dbReference>
<dbReference type="Gene3D" id="1.10.472.130">
    <property type="match status" value="1"/>
</dbReference>
<feature type="compositionally biased region" description="Basic and acidic residues" evidence="17">
    <location>
        <begin position="91"/>
        <end position="103"/>
    </location>
</feature>
<keyword evidence="8" id="KW-0067">ATP-binding</keyword>
<feature type="region of interest" description="Disordered" evidence="17">
    <location>
        <begin position="85"/>
        <end position="106"/>
    </location>
</feature>
<dbReference type="GO" id="GO:0005930">
    <property type="term" value="C:axoneme"/>
    <property type="evidence" value="ECO:0007669"/>
    <property type="project" value="UniProtKB-SubCell"/>
</dbReference>
<dbReference type="Gene3D" id="1.10.8.720">
    <property type="entry name" value="Region D6 of dynein motor"/>
    <property type="match status" value="1"/>
</dbReference>